<evidence type="ECO:0000313" key="2">
    <source>
        <dbReference type="EMBL" id="EDY64468.1"/>
    </source>
</evidence>
<dbReference type="EMBL" id="CM000950">
    <property type="protein sequence ID" value="EDY64468.1"/>
    <property type="molecule type" value="Genomic_DNA"/>
</dbReference>
<dbReference type="HOGENOM" id="CLU_1601802_0_0_11"/>
<evidence type="ECO:0008006" key="4">
    <source>
        <dbReference type="Google" id="ProtNLM"/>
    </source>
</evidence>
<keyword evidence="3" id="KW-1185">Reference proteome</keyword>
<reference evidence="3" key="1">
    <citation type="submission" date="2008-02" db="EMBL/GenBank/DDBJ databases">
        <authorList>
            <consortium name="The Broad Institute Genome Sequencing Platform"/>
            <person name="Fischbach M."/>
            <person name="Ward D."/>
            <person name="Young S."/>
            <person name="Jaffe D."/>
            <person name="Gnerre S."/>
            <person name="Berlin A."/>
            <person name="Heiman D."/>
            <person name="Hepburn T."/>
            <person name="Sykes S."/>
            <person name="Alvarado L."/>
            <person name="Kodira C.D."/>
            <person name="Straight P."/>
            <person name="Clardy J."/>
            <person name="Hung D."/>
            <person name="Kolter R."/>
            <person name="Mekalanos J."/>
            <person name="Walker S."/>
            <person name="Walsh C.T."/>
            <person name="Lander E."/>
            <person name="Galagan J."/>
            <person name="Nusbaum C."/>
            <person name="Birren B."/>
        </authorList>
    </citation>
    <scope>NUCLEOTIDE SEQUENCE [LARGE SCALE GENOMIC DNA]</scope>
    <source>
        <strain evidence="3">ATCC 25486 / DSM 40338 / CBS 914.69 / JCM 4507 / NBRC 13074 / NRRL 2958 / 5647</strain>
    </source>
</reference>
<dbReference type="eggNOG" id="ENOG5031M6J">
    <property type="taxonomic scope" value="Bacteria"/>
</dbReference>
<keyword evidence="1" id="KW-1133">Transmembrane helix</keyword>
<reference evidence="3" key="2">
    <citation type="submission" date="2009-10" db="EMBL/GenBank/DDBJ databases">
        <title>The genome sequence of Streptomyces pristinaespiralis strain ATCC 25486.</title>
        <authorList>
            <consortium name="The Broad Institute Genome Sequencing Platform"/>
            <consortium name="Broad Institute Microbial Sequencing Center"/>
            <person name="Fischbach M."/>
            <person name="Godfrey P."/>
            <person name="Ward D."/>
            <person name="Young S."/>
            <person name="Zeng Q."/>
            <person name="Koehrsen M."/>
            <person name="Alvarado L."/>
            <person name="Berlin A.M."/>
            <person name="Bochicchio J."/>
            <person name="Borenstein D."/>
            <person name="Chapman S.B."/>
            <person name="Chen Z."/>
            <person name="Engels R."/>
            <person name="Freedman E."/>
            <person name="Gellesch M."/>
            <person name="Goldberg J."/>
            <person name="Griggs A."/>
            <person name="Gujja S."/>
            <person name="Heilman E.R."/>
            <person name="Heiman D.I."/>
            <person name="Hepburn T.A."/>
            <person name="Howarth C."/>
            <person name="Jen D."/>
            <person name="Larson L."/>
            <person name="Lewis B."/>
            <person name="Mehta T."/>
            <person name="Park D."/>
            <person name="Pearson M."/>
            <person name="Richards J."/>
            <person name="Roberts A."/>
            <person name="Saif S."/>
            <person name="Shea T.D."/>
            <person name="Shenoy N."/>
            <person name="Sisk P."/>
            <person name="Stolte C."/>
            <person name="Sykes S.N."/>
            <person name="Thomson T."/>
            <person name="Walk T."/>
            <person name="White J."/>
            <person name="Yandava C."/>
            <person name="Straight P."/>
            <person name="Clardy J."/>
            <person name="Hung D."/>
            <person name="Kolter R."/>
            <person name="Mekalanos J."/>
            <person name="Walker S."/>
            <person name="Walsh C.T."/>
            <person name="Wieland-Brown L.C."/>
            <person name="Haas B."/>
            <person name="Nusbaum C."/>
            <person name="Birren B."/>
        </authorList>
    </citation>
    <scope>NUCLEOTIDE SEQUENCE [LARGE SCALE GENOMIC DNA]</scope>
    <source>
        <strain evidence="3">ATCC 25486 / DSM 40338 / CBS 914.69 / JCM 4507 / NBRC 13074 / NRRL 2958 / 5647</strain>
    </source>
</reference>
<accession>B5HCA7</accession>
<name>B5HCA7_STRE2</name>
<sequence length="166" mass="17709">MCCNSRMVTPADGTRVLDPDGPERRLRAEIERLREEATHQKRLAHRRAEFWTKAHIVLGFPAALLAGTAGAAGLATADARIPAALLALASAGFAAGAGFLRSDVRCRANKRARHAWAALEGRATVKLARERLSAEDLAELLDHRQAALSAYDAEDPQPGSSPALPG</sequence>
<feature type="transmembrane region" description="Helical" evidence="1">
    <location>
        <begin position="81"/>
        <end position="100"/>
    </location>
</feature>
<organism evidence="2 3">
    <name type="scientific">Streptomyces pristinaespiralis (strain ATCC 25486 / DSM 40338 / CBS 914.69 / JCM 4507 / KCC S-0507 / NBRC 13074 / NRRL 2958 / 5647)</name>
    <dbReference type="NCBI Taxonomy" id="457429"/>
    <lineage>
        <taxon>Bacteria</taxon>
        <taxon>Bacillati</taxon>
        <taxon>Actinomycetota</taxon>
        <taxon>Actinomycetes</taxon>
        <taxon>Kitasatosporales</taxon>
        <taxon>Streptomycetaceae</taxon>
        <taxon>Streptomyces</taxon>
    </lineage>
</organism>
<protein>
    <recommendedName>
        <fullName evidence="4">SLATT domain-containing protein</fullName>
    </recommendedName>
</protein>
<dbReference type="Proteomes" id="UP000002805">
    <property type="component" value="Chromosome"/>
</dbReference>
<evidence type="ECO:0000313" key="3">
    <source>
        <dbReference type="Proteomes" id="UP000002805"/>
    </source>
</evidence>
<evidence type="ECO:0000256" key="1">
    <source>
        <dbReference type="SAM" id="Phobius"/>
    </source>
</evidence>
<keyword evidence="1" id="KW-0812">Transmembrane</keyword>
<dbReference type="AlphaFoldDB" id="B5HCA7"/>
<gene>
    <name evidence="2" type="ORF">SSDG_02716</name>
</gene>
<keyword evidence="1" id="KW-0472">Membrane</keyword>
<proteinExistence type="predicted"/>
<feature type="transmembrane region" description="Helical" evidence="1">
    <location>
        <begin position="56"/>
        <end position="75"/>
    </location>
</feature>